<reference evidence="8 9" key="1">
    <citation type="submission" date="2018-06" db="EMBL/GenBank/DDBJ databases">
        <title>Genomic Encyclopedia of Type Strains, Phase IV (KMG-IV): sequencing the most valuable type-strain genomes for metagenomic binning, comparative biology and taxonomic classification.</title>
        <authorList>
            <person name="Goeker M."/>
        </authorList>
    </citation>
    <scope>NUCLEOTIDE SEQUENCE [LARGE SCALE GENOMIC DNA]</scope>
    <source>
        <strain evidence="8 9">DSM 25520</strain>
    </source>
</reference>
<comment type="caution">
    <text evidence="8">The sequence shown here is derived from an EMBL/GenBank/DDBJ whole genome shotgun (WGS) entry which is preliminary data.</text>
</comment>
<dbReference type="GO" id="GO:0016020">
    <property type="term" value="C:membrane"/>
    <property type="evidence" value="ECO:0007669"/>
    <property type="project" value="InterPro"/>
</dbReference>
<gene>
    <name evidence="8" type="ORF">DFR37_103339</name>
</gene>
<keyword evidence="5" id="KW-0564">Palmitate</keyword>
<comment type="similarity">
    <text evidence="1">Belongs to the EcnA/EcnB lipoprotein family.</text>
</comment>
<dbReference type="EMBL" id="QNRQ01000003">
    <property type="protein sequence ID" value="RBP40994.1"/>
    <property type="molecule type" value="Genomic_DNA"/>
</dbReference>
<evidence type="ECO:0000256" key="4">
    <source>
        <dbReference type="ARBA" id="ARBA00023136"/>
    </source>
</evidence>
<keyword evidence="6" id="KW-0449">Lipoprotein</keyword>
<feature type="chain" id="PRO_5017042151" evidence="7">
    <location>
        <begin position="19"/>
        <end position="43"/>
    </location>
</feature>
<dbReference type="Proteomes" id="UP000253628">
    <property type="component" value="Unassembled WGS sequence"/>
</dbReference>
<evidence type="ECO:0000313" key="8">
    <source>
        <dbReference type="EMBL" id="RBP40994.1"/>
    </source>
</evidence>
<protein>
    <submittedName>
        <fullName evidence="8">Entericidin EcnA/B family protein</fullName>
    </submittedName>
</protein>
<accession>A0A366HFT7</accession>
<evidence type="ECO:0000256" key="3">
    <source>
        <dbReference type="ARBA" id="ARBA00022729"/>
    </source>
</evidence>
<keyword evidence="4" id="KW-0472">Membrane</keyword>
<sequence length="43" mass="4193">MRIKVLMMLAVAGCIALAGCANTVAGAGEDISNAGNAISKSAK</sequence>
<evidence type="ECO:0000256" key="6">
    <source>
        <dbReference type="ARBA" id="ARBA00023288"/>
    </source>
</evidence>
<evidence type="ECO:0000256" key="7">
    <source>
        <dbReference type="SAM" id="SignalP"/>
    </source>
</evidence>
<feature type="signal peptide" evidence="7">
    <location>
        <begin position="1"/>
        <end position="18"/>
    </location>
</feature>
<dbReference type="InterPro" id="IPR012556">
    <property type="entry name" value="Entericidin"/>
</dbReference>
<evidence type="ECO:0000256" key="2">
    <source>
        <dbReference type="ARBA" id="ARBA00022475"/>
    </source>
</evidence>
<proteinExistence type="inferred from homology"/>
<evidence type="ECO:0000256" key="1">
    <source>
        <dbReference type="ARBA" id="ARBA00010296"/>
    </source>
</evidence>
<name>A0A366HFT7_9BURK</name>
<dbReference type="PROSITE" id="PS51257">
    <property type="entry name" value="PROKAR_LIPOPROTEIN"/>
    <property type="match status" value="1"/>
</dbReference>
<dbReference type="OrthoDB" id="9181810at2"/>
<dbReference type="AlphaFoldDB" id="A0A366HFT7"/>
<keyword evidence="3 7" id="KW-0732">Signal</keyword>
<keyword evidence="9" id="KW-1185">Reference proteome</keyword>
<evidence type="ECO:0000256" key="5">
    <source>
        <dbReference type="ARBA" id="ARBA00023139"/>
    </source>
</evidence>
<dbReference type="GO" id="GO:0009636">
    <property type="term" value="P:response to toxic substance"/>
    <property type="evidence" value="ECO:0007669"/>
    <property type="project" value="InterPro"/>
</dbReference>
<dbReference type="Pfam" id="PF08085">
    <property type="entry name" value="Entericidin"/>
    <property type="match status" value="1"/>
</dbReference>
<evidence type="ECO:0000313" key="9">
    <source>
        <dbReference type="Proteomes" id="UP000253628"/>
    </source>
</evidence>
<keyword evidence="2" id="KW-1003">Cell membrane</keyword>
<organism evidence="8 9">
    <name type="scientific">Eoetvoesiella caeni</name>
    <dbReference type="NCBI Taxonomy" id="645616"/>
    <lineage>
        <taxon>Bacteria</taxon>
        <taxon>Pseudomonadati</taxon>
        <taxon>Pseudomonadota</taxon>
        <taxon>Betaproteobacteria</taxon>
        <taxon>Burkholderiales</taxon>
        <taxon>Alcaligenaceae</taxon>
        <taxon>Eoetvoesiella</taxon>
    </lineage>
</organism>